<evidence type="ECO:0000313" key="6">
    <source>
        <dbReference type="EMBL" id="CAH0416268.1"/>
    </source>
</evidence>
<feature type="transmembrane region" description="Helical" evidence="5">
    <location>
        <begin position="313"/>
        <end position="331"/>
    </location>
</feature>
<dbReference type="RefSeq" id="WP_230096328.1">
    <property type="nucleotide sequence ID" value="NZ_CAKKNS010000001.1"/>
</dbReference>
<keyword evidence="7" id="KW-1185">Reference proteome</keyword>
<feature type="transmembrane region" description="Helical" evidence="5">
    <location>
        <begin position="156"/>
        <end position="179"/>
    </location>
</feature>
<name>A0ABN8BGY2_9LACO</name>
<dbReference type="PANTHER" id="PTHR43077:SF5">
    <property type="entry name" value="PHAGE INFECTION PROTEIN"/>
    <property type="match status" value="1"/>
</dbReference>
<feature type="transmembrane region" description="Helical" evidence="5">
    <location>
        <begin position="191"/>
        <end position="216"/>
    </location>
</feature>
<organism evidence="6 7">
    <name type="scientific">Periweissella fabaria</name>
    <dbReference type="NCBI Taxonomy" id="546157"/>
    <lineage>
        <taxon>Bacteria</taxon>
        <taxon>Bacillati</taxon>
        <taxon>Bacillota</taxon>
        <taxon>Bacilli</taxon>
        <taxon>Lactobacillales</taxon>
        <taxon>Lactobacillaceae</taxon>
        <taxon>Periweissella</taxon>
    </lineage>
</organism>
<dbReference type="Proteomes" id="UP000789707">
    <property type="component" value="Unassembled WGS sequence"/>
</dbReference>
<keyword evidence="2 5" id="KW-0812">Transmembrane</keyword>
<sequence length="346" mass="38931">MKAFFSKKPVIFSIFLGIIYPLFMVGIYIGTYKQSVHKLDQLEIAFTGNRQVYDGFKNSTDFKFKSTYVSDKHQGEQALQKHQAIMVVDVDKSNHVKYYVNSGSDVFSRQVADKAAEKINDALLPANVRQISDAATPHIVDINQNNSNINEIMSPFFLTIATFIGALSSGIVIVGVFRAKIMNEKKIWMDYVALQLAFIIISVFSPVVGAVTLQHINHISNGVTIDLILHGMLFMYVSFLLLHIVFLLLEQYAMAVAVPIMLSQFVTSGSIVPYSTLTPIRKLVTSIFPMYSSVKDTTAIIFGFTDKFSQTPHLIVLGIAYLIIGIIVLYFKNIYWKKEFSFMTLK</sequence>
<evidence type="ECO:0000256" key="4">
    <source>
        <dbReference type="ARBA" id="ARBA00023136"/>
    </source>
</evidence>
<dbReference type="PANTHER" id="PTHR43077">
    <property type="entry name" value="TRANSPORT PERMEASE YVFS-RELATED"/>
    <property type="match status" value="1"/>
</dbReference>
<evidence type="ECO:0000256" key="1">
    <source>
        <dbReference type="ARBA" id="ARBA00004141"/>
    </source>
</evidence>
<accession>A0ABN8BGY2</accession>
<comment type="subcellular location">
    <subcellularLocation>
        <location evidence="1">Membrane</location>
        <topology evidence="1">Multi-pass membrane protein</topology>
    </subcellularLocation>
</comment>
<evidence type="ECO:0000256" key="5">
    <source>
        <dbReference type="SAM" id="Phobius"/>
    </source>
</evidence>
<reference evidence="6 7" key="1">
    <citation type="submission" date="2021-11" db="EMBL/GenBank/DDBJ databases">
        <authorList>
            <person name="Depoorter E."/>
        </authorList>
    </citation>
    <scope>NUCLEOTIDE SEQUENCE [LARGE SCALE GENOMIC DNA]</scope>
    <source>
        <strain evidence="6 7">LMG 24289</strain>
    </source>
</reference>
<dbReference type="InterPro" id="IPR051328">
    <property type="entry name" value="T7SS_ABC-Transporter"/>
</dbReference>
<keyword evidence="4 5" id="KW-0472">Membrane</keyword>
<feature type="transmembrane region" description="Helical" evidence="5">
    <location>
        <begin position="228"/>
        <end position="249"/>
    </location>
</feature>
<evidence type="ECO:0000313" key="7">
    <source>
        <dbReference type="Proteomes" id="UP000789707"/>
    </source>
</evidence>
<comment type="caution">
    <text evidence="6">The sequence shown here is derived from an EMBL/GenBank/DDBJ whole genome shotgun (WGS) entry which is preliminary data.</text>
</comment>
<feature type="transmembrane region" description="Helical" evidence="5">
    <location>
        <begin position="12"/>
        <end position="30"/>
    </location>
</feature>
<dbReference type="EMBL" id="CAKKNS010000001">
    <property type="protein sequence ID" value="CAH0416268.1"/>
    <property type="molecule type" value="Genomic_DNA"/>
</dbReference>
<evidence type="ECO:0000256" key="3">
    <source>
        <dbReference type="ARBA" id="ARBA00022989"/>
    </source>
</evidence>
<evidence type="ECO:0008006" key="8">
    <source>
        <dbReference type="Google" id="ProtNLM"/>
    </source>
</evidence>
<keyword evidence="3 5" id="KW-1133">Transmembrane helix</keyword>
<protein>
    <recommendedName>
        <fullName evidence="8">ABC transporter permease</fullName>
    </recommendedName>
</protein>
<proteinExistence type="predicted"/>
<gene>
    <name evidence="6" type="ORF">WFA24289_00567</name>
</gene>
<evidence type="ECO:0000256" key="2">
    <source>
        <dbReference type="ARBA" id="ARBA00022692"/>
    </source>
</evidence>